<proteinExistence type="predicted"/>
<name>A0A154NZ83_DUFNO</name>
<dbReference type="PANTHER" id="PTHR21163">
    <property type="entry name" value="PROTEIN G12"/>
    <property type="match status" value="1"/>
</dbReference>
<reference evidence="1 2" key="1">
    <citation type="submission" date="2015-07" db="EMBL/GenBank/DDBJ databases">
        <title>The genome of Dufourea novaeangliae.</title>
        <authorList>
            <person name="Pan H."/>
            <person name="Kapheim K."/>
        </authorList>
    </citation>
    <scope>NUCLEOTIDE SEQUENCE [LARGE SCALE GENOMIC DNA]</scope>
    <source>
        <strain evidence="1">0120121106</strain>
        <tissue evidence="1">Whole body</tissue>
    </source>
</reference>
<organism evidence="1 2">
    <name type="scientific">Dufourea novaeangliae</name>
    <name type="common">Sweat bee</name>
    <dbReference type="NCBI Taxonomy" id="178035"/>
    <lineage>
        <taxon>Eukaryota</taxon>
        <taxon>Metazoa</taxon>
        <taxon>Ecdysozoa</taxon>
        <taxon>Arthropoda</taxon>
        <taxon>Hexapoda</taxon>
        <taxon>Insecta</taxon>
        <taxon>Pterygota</taxon>
        <taxon>Neoptera</taxon>
        <taxon>Endopterygota</taxon>
        <taxon>Hymenoptera</taxon>
        <taxon>Apocrita</taxon>
        <taxon>Aculeata</taxon>
        <taxon>Apoidea</taxon>
        <taxon>Anthophila</taxon>
        <taxon>Halictidae</taxon>
        <taxon>Rophitinae</taxon>
        <taxon>Dufourea</taxon>
    </lineage>
</organism>
<evidence type="ECO:0000313" key="1">
    <source>
        <dbReference type="EMBL" id="KZC04901.1"/>
    </source>
</evidence>
<sequence>MYTNTINNSSIYSIIYPRKLNFHLCPSNLTNVEHIASKLFPRYQIFVAPIRNCMAMSSPMEAFQLPRSGTGELADELQGFIDVMPINKMLTVVLQYVAEDAEFQELLTYLQSKEFKQLVLDIEAMPEIIKFMNFFQEKGLDIYYLVNKLNQFLGLPAMKAPNTFQVYKITGGIRGFLDDIKKIIPIQAIKALYEKKMANSALFRECIDRLRGPDSQKIADAIAVNPNFLAVLDKARMKFQLAAFIALVAFATVNSYPTLVKGSLKEDIQYFTDMIPMKKIIPIVIRYAAEDAEFQELLEYARTDDFKETVKEIQTIPEFHTFVNYLEKNGVDVVKALNRMNRIIGVPAFQPMDLYKRTGGLRGLFEEVKALVSYDEIIHGYVYKMRTSEAFVDFVAHLKSPEHQKFVDTLYSNERFLKYRGMLAAKGFDVALVEDIIYTVLGIEFPWIKVNTPALYANPALGKDIRDFIELVDMQKIMKIVIDYMDDDQVVQTFEYIQSEEFHVLVRNVEAMKEYQGLVLYLEDAGLDMFDFLQRVHQLFGMEDYVPPKPNVAFYIEGVFVNKGGLQSLVDDIIAALPLDKFKALYHEKMANSPAFKTFIEKLRSQELQEIINTVYASPIFLEMRAKAIAAGLDLEPFRKLIKVVLGFEFPRVPSVY</sequence>
<evidence type="ECO:0000313" key="2">
    <source>
        <dbReference type="Proteomes" id="UP000076502"/>
    </source>
</evidence>
<dbReference type="OrthoDB" id="7882129at2759"/>
<dbReference type="InterPro" id="IPR010629">
    <property type="entry name" value="Ins_allergen"/>
</dbReference>
<gene>
    <name evidence="1" type="ORF">WN55_09700</name>
</gene>
<keyword evidence="2" id="KW-1185">Reference proteome</keyword>
<dbReference type="EMBL" id="KQ434783">
    <property type="protein sequence ID" value="KZC04901.1"/>
    <property type="molecule type" value="Genomic_DNA"/>
</dbReference>
<accession>A0A154NZ83</accession>
<dbReference type="PANTHER" id="PTHR21163:SF1">
    <property type="entry name" value="PROTEIN G12"/>
    <property type="match status" value="1"/>
</dbReference>
<protein>
    <submittedName>
        <fullName evidence="1">Protein G12</fullName>
    </submittedName>
</protein>
<dbReference type="Pfam" id="PF06757">
    <property type="entry name" value="Ins_allergen_rp"/>
    <property type="match status" value="3"/>
</dbReference>
<dbReference type="Proteomes" id="UP000076502">
    <property type="component" value="Unassembled WGS sequence"/>
</dbReference>
<dbReference type="AlphaFoldDB" id="A0A154NZ83"/>